<feature type="region of interest" description="Disordered" evidence="8">
    <location>
        <begin position="2115"/>
        <end position="2138"/>
    </location>
</feature>
<keyword evidence="5" id="KW-0406">Ion transport</keyword>
<dbReference type="GO" id="GO:0042391">
    <property type="term" value="P:regulation of membrane potential"/>
    <property type="evidence" value="ECO:0007669"/>
    <property type="project" value="TreeGrafter"/>
</dbReference>
<feature type="compositionally biased region" description="Basic and acidic residues" evidence="8">
    <location>
        <begin position="1488"/>
        <end position="1500"/>
    </location>
</feature>
<dbReference type="Gene3D" id="1.10.287.70">
    <property type="match status" value="1"/>
</dbReference>
<feature type="compositionally biased region" description="Basic residues" evidence="8">
    <location>
        <begin position="1526"/>
        <end position="1535"/>
    </location>
</feature>
<feature type="compositionally biased region" description="Gly residues" evidence="8">
    <location>
        <begin position="1592"/>
        <end position="1605"/>
    </location>
</feature>
<organism evidence="11 12">
    <name type="scientific">Symbiodinium microadriaticum</name>
    <name type="common">Dinoflagellate</name>
    <name type="synonym">Zooxanthella microadriatica</name>
    <dbReference type="NCBI Taxonomy" id="2951"/>
    <lineage>
        <taxon>Eukaryota</taxon>
        <taxon>Sar</taxon>
        <taxon>Alveolata</taxon>
        <taxon>Dinophyceae</taxon>
        <taxon>Suessiales</taxon>
        <taxon>Symbiodiniaceae</taxon>
        <taxon>Symbiodinium</taxon>
    </lineage>
</organism>
<evidence type="ECO:0000256" key="1">
    <source>
        <dbReference type="ARBA" id="ARBA00004141"/>
    </source>
</evidence>
<evidence type="ECO:0000256" key="8">
    <source>
        <dbReference type="SAM" id="MobiDB-lite"/>
    </source>
</evidence>
<dbReference type="PROSITE" id="PS50042">
    <property type="entry name" value="CNMP_BINDING_3"/>
    <property type="match status" value="1"/>
</dbReference>
<sequence>MASDLPTDAQLAAITTIAQAIAWVGLDAAAWASVDVALGNVPSLRILGNIPADALRLAVHAARVAVPESGTPGAPDHVPASQRGLTVVESTQVGLLWRVARRKAEKADAELFLTTPTPALTTGPGGVGTGAGTGPPAPAAAAAGPGNDPAKRKIKVSSVLDQADEAEVPELNRAEIDGYFKVLEKNKGGPVRPETEPSPEQVSALKVRLVDLDMSPYADFALFVGFQHRFAKSLKFKNHLLQPDGSFRTVEVPGPPNYDAWLASWSVFENALLMFEVKDAAGDRIPMVTQSALDLYRDRFRDLVVRYPHVWHLLVVAEDRCRAEHFPRLRRKLTEDHDHGLEPRFQPWERVFRVAARDKEYWDEHVRDPAIRFMASGKVRAPPGGTGSGTDLTEAQEGNRQKPPRKRRYKEKPDKQGETSGVPPPPTPVAEGKGGKGKGGKGLKRDAKGRFLTDQMGRNICFGYGEGVCTAETCGELTGPGGGKGPAFWELFAGKGGVTEAVRKALSGTGHQVWDPLDKHGARESWDLTKDDVFVETLEKIRRHRPMWIHMAPPCRTFTRARDGRRDGGPGRLRSDAKPEGWGPEAEEGNLLALRAEAFAEEQEKGGRLFTIEHPLRSYMWDLKPFKKRRKEGRGTLVALDQCAFGASHQKPTGLLTNGECFHALAKRCREAPKHTHVPLKGKVWDETSGSEVWRTSLAAAYPEGMCRAMAEAFSRHLFADRPTSDKTAEAGRMSLPTGFKKLSWNKLEVREQENERCVGGMRGPAESVRKIPGWAKVGNLLRPSLCEAVEESKDLQRAFEEYSAEMDGKQWAERFGPVLAEVGAKVAAKMADALGASGLENVVGPTGWRHGLLGKMVEVAGDPEVDVPNWLGGETPLGVSKEVPGRGIFPKAGPTEAQLASYEFLAGRTAWDVDSNYTSYVEHSEESRKELLRLVEEGHLEKIGTWEQVVARWPGAIGTKIATLVKAKPDGTLKVRFVVDMRRTSSLCGPVQAREKRLNYSRWTLRTPSSTSGSPRKKRGFAVVKDSEGTYYAYRGVPFGLGTAPLTWGRTSALLTRAAQAVHHGDKHRAETYVDDPLLAVRGSKQERARRLLITLVFWSALGARLALHKLHRGTTVPWIGAELQVTRGGVRVQLDKARTESLLAKVEEALRGRGLVKGLRSLAGELSWVAGLVPQVRPWVTMLWAAVTAMLGPAPPGTRQRPQGTVFMPMVERPLLWIRSFLRGERGGISRHHTLRPIKQVQFFVRTDASTTGFGGILLSQEGVPLRYWHAELPPDVLATLGLPAGEPGHMTAYELLALFFSLVIWRRWLGNKAVAATAQLDNSSALKITAKLTSKEAICNRIAAEIALQVAWAQIHTFEHYRNTLNVEADALSRIGQGKEVPKRLRTEGLKKEKKERRKRQKEAGGQELGPEMDGCTLAAASLDSLPPTDLLLAAWLEAPFREPPMLFVALWLWLDKPWLWALFEALALTYGLWVCGARGCRQGGRGEPRTKDEPRSRQSSLCPPPWGARAEAEEAQGEGRGGRKPRARRDRRCRDSAGTEDSSHISGRAPSVSEGGPEPHSVPESGPTARLCHPPSEADSWAAHSGSGNSGACGGGPGLAGNSGRRQVEPADWLKLRAVTLLLEHLNREGEPVTAPTDLTAPKKENRSPPREGKGHGGGPGENPRPPPGGEGSKDSGPGGGGQGGGVGKPPPKGAPEKDYSYEYDEEDEEEEETSDDDPVELPNLMSLPACCSCHRQGAGVFHKKPRPAEDGVITRPDSAGNLLGVCLNPQGWGTLRANQDGAMRKMEEESNIFKVATPNTTKTKKWLAELAASLPLHEAAQPAPRQFCLPKEVVSVDPLHPYLRRFTAPQQANMADVAEHQADCRFSMWGAGTIVSEAANGGQAGGKRNRRRWLEITSDKSRALDVLPPVEDLLQKYSRLYSETQAKMADSPRAMDSGAEAHRLNLMETHADHVDAEGFSDDGDLEDCQRDFVTSCSYAKRRSLAETPSANSARRALCFTSDTYGHFECSSLARNTCIFYAFVLVASLSGRQAAQLALRRASRNGLLASCAEPIKPALVQKGAVKDPSQKKRVQLQAPLKPEEEGEVDIPLIVTDIQSHAQEIKALSKEIKEPQPKPLSVTTASHATATSPENKTLQEQVEQLETGLARCVADFRAQAEEVLMNHLDNLEEVQLAHEFEVANLMAENMLLREKLGLKSTDQVRDVMFQNIVPEPKKKPRRGQRNQFQDEEESGPQSFKQKQDEKGFPPPPGHQQQGGRNQRKGGKNQAPGGSWQAFMAWVPNGAAMQNAEPWKPLPQPDIAQAQTPQAQGKSKKEKKNPTGSDQLSVIPGVPSEDKRKDDDDDSDSDSGRSNLAGEEQYEMLEVWKASSKQMKKFKRGSHGETESSVPFREEEDEYQEQPPHGWILNPDSNIRISWDLGSLVMVLYDMVMIPMQAYTLPENVFLDFMEWSTRLFWTFDIFFSCITGVVMTDGSVEYNLKIILKRYARTWLTLDLMIVVSDWAEVIFSTGSMEMINLARSTRIIRIVRLLRLVRMQEIMANVTERIQSETLGPMIQVGKVTVVLLTISHFTACLWFSVGNRATTENTWVKIENYETAGVDAQYLASLHWALSQFSGGMDEITPASSLERLFAVGIGTIIFVVALVMMGVFTSGLTQQYIIGGSGARQLATLKRYLKQNNVSKVITKRVCRNAKHAISGDLTPESVELLQVISEPLKVELAFDMYSQVLMWQPFFLELLSESSPIMKPICHRAMSMLLLSSTDIVFNSGEEPAEPKMYIVVSGSLEYTDSYGEVAPVGERRYLAEAVLWTHWKHRGTLTAVSDAKLAMLDAQGFRDICQRFMRRSEAALRIVRYASDFVDELNKQEFKSDLGK</sequence>
<keyword evidence="6 9" id="KW-0472">Membrane</keyword>
<evidence type="ECO:0000313" key="12">
    <source>
        <dbReference type="Proteomes" id="UP000186817"/>
    </source>
</evidence>
<evidence type="ECO:0000256" key="2">
    <source>
        <dbReference type="ARBA" id="ARBA00022448"/>
    </source>
</evidence>
<keyword evidence="7" id="KW-0175">Coiled coil</keyword>
<feature type="region of interest" description="Disordered" evidence="8">
    <location>
        <begin position="375"/>
        <end position="447"/>
    </location>
</feature>
<evidence type="ECO:0000256" key="6">
    <source>
        <dbReference type="ARBA" id="ARBA00023136"/>
    </source>
</evidence>
<feature type="compositionally biased region" description="Basic and acidic residues" evidence="8">
    <location>
        <begin position="1536"/>
        <end position="1547"/>
    </location>
</feature>
<keyword evidence="12" id="KW-1185">Reference proteome</keyword>
<evidence type="ECO:0000256" key="9">
    <source>
        <dbReference type="SAM" id="Phobius"/>
    </source>
</evidence>
<dbReference type="Proteomes" id="UP000186817">
    <property type="component" value="Unassembled WGS sequence"/>
</dbReference>
<protein>
    <submittedName>
        <fullName evidence="11">Potassium voltage-gated channel subfamily H member 1</fullName>
    </submittedName>
</protein>
<dbReference type="InterPro" id="IPR005821">
    <property type="entry name" value="Ion_trans_dom"/>
</dbReference>
<evidence type="ECO:0000313" key="11">
    <source>
        <dbReference type="EMBL" id="OLP97451.1"/>
    </source>
</evidence>
<feature type="region of interest" description="Disordered" evidence="8">
    <location>
        <begin position="2293"/>
        <end position="2360"/>
    </location>
</feature>
<feature type="compositionally biased region" description="Gly residues" evidence="8">
    <location>
        <begin position="1681"/>
        <end position="1692"/>
    </location>
</feature>
<dbReference type="PANTHER" id="PTHR10217:SF435">
    <property type="entry name" value="POTASSIUM VOLTAGE-GATED CHANNEL PROTEIN EAG"/>
    <property type="match status" value="1"/>
</dbReference>
<dbReference type="Pfam" id="PF00520">
    <property type="entry name" value="Ion_trans"/>
    <property type="match status" value="1"/>
</dbReference>
<evidence type="ECO:0000256" key="5">
    <source>
        <dbReference type="ARBA" id="ARBA00023065"/>
    </source>
</evidence>
<dbReference type="EMBL" id="LSRX01000432">
    <property type="protein sequence ID" value="OLP97451.1"/>
    <property type="molecule type" value="Genomic_DNA"/>
</dbReference>
<feature type="region of interest" description="Disordered" evidence="8">
    <location>
        <begin position="2378"/>
        <end position="2407"/>
    </location>
</feature>
<dbReference type="Gene3D" id="2.60.120.10">
    <property type="entry name" value="Jelly Rolls"/>
    <property type="match status" value="1"/>
</dbReference>
<dbReference type="GO" id="GO:0005886">
    <property type="term" value="C:plasma membrane"/>
    <property type="evidence" value="ECO:0007669"/>
    <property type="project" value="TreeGrafter"/>
</dbReference>
<feature type="compositionally biased region" description="Basic and acidic residues" evidence="8">
    <location>
        <begin position="560"/>
        <end position="579"/>
    </location>
</feature>
<reference evidence="11 12" key="1">
    <citation type="submission" date="2016-02" db="EMBL/GenBank/DDBJ databases">
        <title>Genome analysis of coral dinoflagellate symbionts highlights evolutionary adaptations to a symbiotic lifestyle.</title>
        <authorList>
            <person name="Aranda M."/>
            <person name="Li Y."/>
            <person name="Liew Y.J."/>
            <person name="Baumgarten S."/>
            <person name="Simakov O."/>
            <person name="Wilson M."/>
            <person name="Piel J."/>
            <person name="Ashoor H."/>
            <person name="Bougouffa S."/>
            <person name="Bajic V.B."/>
            <person name="Ryu T."/>
            <person name="Ravasi T."/>
            <person name="Bayer T."/>
            <person name="Micklem G."/>
            <person name="Kim H."/>
            <person name="Bhak J."/>
            <person name="Lajeunesse T.C."/>
            <person name="Voolstra C.R."/>
        </authorList>
    </citation>
    <scope>NUCLEOTIDE SEQUENCE [LARGE SCALE GENOMIC DNA]</scope>
    <source>
        <strain evidence="11 12">CCMP2467</strain>
    </source>
</reference>
<evidence type="ECO:0000259" key="10">
    <source>
        <dbReference type="PROSITE" id="PS50042"/>
    </source>
</evidence>
<dbReference type="CDD" id="cd00038">
    <property type="entry name" value="CAP_ED"/>
    <property type="match status" value="1"/>
</dbReference>
<feature type="compositionally biased region" description="Gly residues" evidence="8">
    <location>
        <begin position="123"/>
        <end position="133"/>
    </location>
</feature>
<accession>A0A1Q9DQK8</accession>
<dbReference type="SUPFAM" id="SSF51206">
    <property type="entry name" value="cAMP-binding domain-like"/>
    <property type="match status" value="1"/>
</dbReference>
<evidence type="ECO:0000256" key="4">
    <source>
        <dbReference type="ARBA" id="ARBA00022989"/>
    </source>
</evidence>
<gene>
    <name evidence="11" type="primary">Kcnh1</name>
    <name evidence="11" type="ORF">AK812_SmicGene20233</name>
</gene>
<feature type="coiled-coil region" evidence="7">
    <location>
        <begin position="2138"/>
        <end position="2180"/>
    </location>
</feature>
<feature type="region of interest" description="Disordered" evidence="8">
    <location>
        <begin position="1389"/>
        <end position="1416"/>
    </location>
</feature>
<comment type="subcellular location">
    <subcellularLocation>
        <location evidence="1">Membrane</location>
        <topology evidence="1">Multi-pass membrane protein</topology>
    </subcellularLocation>
</comment>
<dbReference type="OrthoDB" id="418411at2759"/>
<dbReference type="InterPro" id="IPR014710">
    <property type="entry name" value="RmlC-like_jellyroll"/>
</dbReference>
<feature type="region of interest" description="Disordered" evidence="8">
    <location>
        <begin position="2214"/>
        <end position="2277"/>
    </location>
</feature>
<dbReference type="InterPro" id="IPR050818">
    <property type="entry name" value="KCNH_animal-type"/>
</dbReference>
<name>A0A1Q9DQK8_SYMMI</name>
<feature type="region of interest" description="Disordered" evidence="8">
    <location>
        <begin position="559"/>
        <end position="585"/>
    </location>
</feature>
<feature type="region of interest" description="Disordered" evidence="8">
    <location>
        <begin position="1485"/>
        <end position="1610"/>
    </location>
</feature>
<keyword evidence="4 9" id="KW-1133">Transmembrane helix</keyword>
<evidence type="ECO:0000256" key="3">
    <source>
        <dbReference type="ARBA" id="ARBA00022692"/>
    </source>
</evidence>
<feature type="region of interest" description="Disordered" evidence="8">
    <location>
        <begin position="116"/>
        <end position="149"/>
    </location>
</feature>
<keyword evidence="3 9" id="KW-0812">Transmembrane</keyword>
<evidence type="ECO:0000256" key="7">
    <source>
        <dbReference type="SAM" id="Coils"/>
    </source>
</evidence>
<feature type="compositionally biased region" description="Low complexity" evidence="8">
    <location>
        <begin position="2124"/>
        <end position="2135"/>
    </location>
</feature>
<dbReference type="SUPFAM" id="SSF81324">
    <property type="entry name" value="Voltage-gated potassium channels"/>
    <property type="match status" value="1"/>
</dbReference>
<comment type="caution">
    <text evidence="11">The sequence shown here is derived from an EMBL/GenBank/DDBJ whole genome shotgun (WGS) entry which is preliminary data.</text>
</comment>
<feature type="domain" description="Cyclic nucleotide-binding" evidence="10">
    <location>
        <begin position="2780"/>
        <end position="2840"/>
    </location>
</feature>
<feature type="transmembrane region" description="Helical" evidence="9">
    <location>
        <begin position="2634"/>
        <end position="2654"/>
    </location>
</feature>
<dbReference type="InterPro" id="IPR000595">
    <property type="entry name" value="cNMP-bd_dom"/>
</dbReference>
<feature type="compositionally biased region" description="Polar residues" evidence="8">
    <location>
        <begin position="389"/>
        <end position="398"/>
    </location>
</feature>
<keyword evidence="2" id="KW-0813">Transport</keyword>
<dbReference type="InterPro" id="IPR018490">
    <property type="entry name" value="cNMP-bd_dom_sf"/>
</dbReference>
<dbReference type="PANTHER" id="PTHR10217">
    <property type="entry name" value="VOLTAGE AND LIGAND GATED POTASSIUM CHANNEL"/>
    <property type="match status" value="1"/>
</dbReference>
<proteinExistence type="predicted"/>
<dbReference type="GO" id="GO:0005249">
    <property type="term" value="F:voltage-gated potassium channel activity"/>
    <property type="evidence" value="ECO:0007669"/>
    <property type="project" value="TreeGrafter"/>
</dbReference>
<dbReference type="InterPro" id="IPR043502">
    <property type="entry name" value="DNA/RNA_pol_sf"/>
</dbReference>
<dbReference type="SUPFAM" id="SSF56672">
    <property type="entry name" value="DNA/RNA polymerases"/>
    <property type="match status" value="1"/>
</dbReference>
<feature type="compositionally biased region" description="Basic and acidic residues" evidence="8">
    <location>
        <begin position="1645"/>
        <end position="1659"/>
    </location>
</feature>
<feature type="compositionally biased region" description="Acidic residues" evidence="8">
    <location>
        <begin position="1706"/>
        <end position="1724"/>
    </location>
</feature>
<feature type="region of interest" description="Disordered" evidence="8">
    <location>
        <begin position="1634"/>
        <end position="1726"/>
    </location>
</feature>